<name>I1YEY2_METFJ</name>
<dbReference type="PATRIC" id="fig|754477.3.peg.294"/>
<accession>I1YEY2</accession>
<comment type="function">
    <text evidence="11">Plays a role in peptidoglycan recycling by cleaving the terminal beta-1,4-linked N-acetylglucosamine (GlcNAc) from peptide-linked peptidoglycan fragments, giving rise to free GlcNAc, anhydro-N-acetylmuramic acid and anhydro-N-acetylmuramic acid-linked peptides.</text>
</comment>
<dbReference type="InterPro" id="IPR022956">
    <property type="entry name" value="Beta_hexosaminidase_bac"/>
</dbReference>
<keyword evidence="5 11" id="KW-0133">Cell shape</keyword>
<dbReference type="AlphaFoldDB" id="I1YEY2"/>
<gene>
    <name evidence="11" type="primary">nagZ</name>
    <name evidence="13" type="ordered locus">Q7C_296</name>
</gene>
<dbReference type="KEGG" id="mec:Q7C_296"/>
<dbReference type="NCBIfam" id="NF003740">
    <property type="entry name" value="PRK05337.1"/>
    <property type="match status" value="1"/>
</dbReference>
<keyword evidence="4 11" id="KW-0378">Hydrolase</keyword>
<feature type="binding site" evidence="11">
    <location>
        <position position="73"/>
    </location>
    <ligand>
        <name>substrate</name>
    </ligand>
</feature>
<dbReference type="PANTHER" id="PTHR30480">
    <property type="entry name" value="BETA-HEXOSAMINIDASE-RELATED"/>
    <property type="match status" value="1"/>
</dbReference>
<dbReference type="GO" id="GO:0051301">
    <property type="term" value="P:cell division"/>
    <property type="evidence" value="ECO:0007669"/>
    <property type="project" value="UniProtKB-KW"/>
</dbReference>
<evidence type="ECO:0000256" key="8">
    <source>
        <dbReference type="ARBA" id="ARBA00023306"/>
    </source>
</evidence>
<dbReference type="GO" id="GO:0008360">
    <property type="term" value="P:regulation of cell shape"/>
    <property type="evidence" value="ECO:0007669"/>
    <property type="project" value="UniProtKB-KW"/>
</dbReference>
<keyword evidence="14" id="KW-1185">Reference proteome</keyword>
<dbReference type="GO" id="GO:0071555">
    <property type="term" value="P:cell wall organization"/>
    <property type="evidence" value="ECO:0007669"/>
    <property type="project" value="UniProtKB-KW"/>
</dbReference>
<evidence type="ECO:0000256" key="7">
    <source>
        <dbReference type="ARBA" id="ARBA00023295"/>
    </source>
</evidence>
<proteinExistence type="inferred from homology"/>
<comment type="catalytic activity">
    <reaction evidence="1 11">
        <text>Hydrolysis of terminal non-reducing N-acetyl-D-hexosamine residues in N-acetyl-beta-D-hexosaminides.</text>
        <dbReference type="EC" id="3.2.1.52"/>
    </reaction>
</comment>
<dbReference type="HAMAP" id="MF_00364">
    <property type="entry name" value="NagZ"/>
    <property type="match status" value="1"/>
</dbReference>
<dbReference type="STRING" id="754477.Q7C_296"/>
<organism evidence="13 14">
    <name type="scientific">Methylophaga frappieri (strain ATCC BAA-2434 / DSM 25690 / JAM7)</name>
    <dbReference type="NCBI Taxonomy" id="754477"/>
    <lineage>
        <taxon>Bacteria</taxon>
        <taxon>Pseudomonadati</taxon>
        <taxon>Pseudomonadota</taxon>
        <taxon>Gammaproteobacteria</taxon>
        <taxon>Thiotrichales</taxon>
        <taxon>Piscirickettsiaceae</taxon>
        <taxon>Methylophaga</taxon>
    </lineage>
</organism>
<feature type="active site" description="Proton donor/acceptor" evidence="11">
    <location>
        <position position="182"/>
    </location>
</feature>
<evidence type="ECO:0000256" key="9">
    <source>
        <dbReference type="ARBA" id="ARBA00023316"/>
    </source>
</evidence>
<keyword evidence="8 11" id="KW-0131">Cell cycle</keyword>
<evidence type="ECO:0000313" key="14">
    <source>
        <dbReference type="Proteomes" id="UP000009145"/>
    </source>
</evidence>
<keyword evidence="7 11" id="KW-0326">Glycosidase</keyword>
<dbReference type="SUPFAM" id="SSF51445">
    <property type="entry name" value="(Trans)glycosidases"/>
    <property type="match status" value="1"/>
</dbReference>
<dbReference type="GO" id="GO:0005737">
    <property type="term" value="C:cytoplasm"/>
    <property type="evidence" value="ECO:0007669"/>
    <property type="project" value="UniProtKB-SubCell"/>
</dbReference>
<comment type="similarity">
    <text evidence="11">Belongs to the glycosyl hydrolase 3 family. NagZ subfamily.</text>
</comment>
<evidence type="ECO:0000256" key="2">
    <source>
        <dbReference type="ARBA" id="ARBA00022490"/>
    </source>
</evidence>
<keyword evidence="3 11" id="KW-0132">Cell division</keyword>
<feature type="domain" description="Glycoside hydrolase family 3 N-terminal" evidence="12">
    <location>
        <begin position="15"/>
        <end position="294"/>
    </location>
</feature>
<feature type="binding site" evidence="11">
    <location>
        <begin position="169"/>
        <end position="170"/>
    </location>
    <ligand>
        <name>substrate</name>
    </ligand>
</feature>
<dbReference type="GO" id="GO:0005975">
    <property type="term" value="P:carbohydrate metabolic process"/>
    <property type="evidence" value="ECO:0007669"/>
    <property type="project" value="InterPro"/>
</dbReference>
<dbReference type="InterPro" id="IPR050226">
    <property type="entry name" value="NagZ_Beta-hexosaminidase"/>
</dbReference>
<evidence type="ECO:0000256" key="10">
    <source>
        <dbReference type="ARBA" id="ARBA00037880"/>
    </source>
</evidence>
<dbReference type="UniPathway" id="UPA00544"/>
<comment type="pathway">
    <text evidence="10 11">Cell wall biogenesis; peptidoglycan recycling.</text>
</comment>
<dbReference type="Pfam" id="PF00933">
    <property type="entry name" value="Glyco_hydro_3"/>
    <property type="match status" value="1"/>
</dbReference>
<dbReference type="InterPro" id="IPR036962">
    <property type="entry name" value="Glyco_hydro_3_N_sf"/>
</dbReference>
<dbReference type="InterPro" id="IPR017853">
    <property type="entry name" value="GH"/>
</dbReference>
<keyword evidence="2 11" id="KW-0963">Cytoplasm</keyword>
<evidence type="ECO:0000313" key="13">
    <source>
        <dbReference type="EMBL" id="AFJ01475.1"/>
    </source>
</evidence>
<dbReference type="GO" id="GO:0004563">
    <property type="term" value="F:beta-N-acetylhexosaminidase activity"/>
    <property type="evidence" value="ECO:0007669"/>
    <property type="project" value="UniProtKB-UniRule"/>
</dbReference>
<dbReference type="GO" id="GO:0009254">
    <property type="term" value="P:peptidoglycan turnover"/>
    <property type="evidence" value="ECO:0007669"/>
    <property type="project" value="UniProtKB-UniRule"/>
</dbReference>
<dbReference type="InterPro" id="IPR001764">
    <property type="entry name" value="Glyco_hydro_3_N"/>
</dbReference>
<sequence length="349" mass="38018">MMSLGPLMLDIAGTALTAEEKERLQHPLVGGVILFTRNYQSPEQIAALTDQIHALRQPHLLIAVDHEGGRVQRFRDGFTRLPPMAAIGKHLLAHPQHALKLAQTAGWLMAAELRAVGVDFSFAPVLDLDYGVSEVIGDRSFHPDPDAASKLAGAFVQGLKAAWMSAVGKHFPGHGAVTVDSHQGLPIDERPFDTLWQQDMVPFRRLSPVLAGVMPAHIVYRDCDTQPAGFSRYWIQDVLRKKIGFQGAVFSDDLSMNGAAIAGDVLARAEAALAAGCDMALVCNDPTAAAQVLDGLQCAPDPLRQMRLLRLHGRHPQSWQSLQASTEWQQAVNLMTDLHPPAEPQRTLV</sequence>
<comment type="subcellular location">
    <subcellularLocation>
        <location evidence="11">Cytoplasm</location>
    </subcellularLocation>
</comment>
<evidence type="ECO:0000256" key="3">
    <source>
        <dbReference type="ARBA" id="ARBA00022618"/>
    </source>
</evidence>
<evidence type="ECO:0000256" key="5">
    <source>
        <dbReference type="ARBA" id="ARBA00022960"/>
    </source>
</evidence>
<evidence type="ECO:0000256" key="1">
    <source>
        <dbReference type="ARBA" id="ARBA00001231"/>
    </source>
</evidence>
<dbReference type="eggNOG" id="COG1472">
    <property type="taxonomic scope" value="Bacteria"/>
</dbReference>
<protein>
    <recommendedName>
        <fullName evidence="11">Beta-hexosaminidase</fullName>
        <ecNumber evidence="11">3.2.1.52</ecNumber>
    </recommendedName>
    <alternativeName>
        <fullName evidence="11">Beta-N-acetylhexosaminidase</fullName>
    </alternativeName>
    <alternativeName>
        <fullName evidence="11">N-acetyl-beta-glucosaminidase</fullName>
    </alternativeName>
</protein>
<evidence type="ECO:0000256" key="4">
    <source>
        <dbReference type="ARBA" id="ARBA00022801"/>
    </source>
</evidence>
<feature type="binding site" evidence="11">
    <location>
        <position position="139"/>
    </location>
    <ligand>
        <name>substrate</name>
    </ligand>
</feature>
<feature type="site" description="Important for catalytic activity" evidence="11">
    <location>
        <position position="180"/>
    </location>
</feature>
<keyword evidence="6 11" id="KW-0573">Peptidoglycan synthesis</keyword>
<evidence type="ECO:0000259" key="12">
    <source>
        <dbReference type="Pfam" id="PF00933"/>
    </source>
</evidence>
<evidence type="ECO:0000256" key="6">
    <source>
        <dbReference type="ARBA" id="ARBA00022984"/>
    </source>
</evidence>
<feature type="binding site" evidence="11">
    <location>
        <position position="65"/>
    </location>
    <ligand>
        <name>substrate</name>
    </ligand>
</feature>
<dbReference type="FunFam" id="3.20.20.300:FF:000001">
    <property type="entry name" value="Beta-hexosaminidase"/>
    <property type="match status" value="1"/>
</dbReference>
<feature type="active site" description="Nucleophile" evidence="11">
    <location>
        <position position="252"/>
    </location>
</feature>
<dbReference type="EMBL" id="CP003380">
    <property type="protein sequence ID" value="AFJ01475.1"/>
    <property type="molecule type" value="Genomic_DNA"/>
</dbReference>
<dbReference type="GO" id="GO:0009252">
    <property type="term" value="P:peptidoglycan biosynthetic process"/>
    <property type="evidence" value="ECO:0007669"/>
    <property type="project" value="UniProtKB-KW"/>
</dbReference>
<reference evidence="13 14" key="1">
    <citation type="journal article" date="2012" name="J. Bacteriol.">
        <title>Complete genome sequences of Methylophaga sp. strain JAM1 and Methylophaga sp. strain JAM7.</title>
        <authorList>
            <person name="Villeneuve C."/>
            <person name="Martineau C."/>
            <person name="Mauffrey F."/>
            <person name="Villemur R."/>
        </authorList>
    </citation>
    <scope>NUCLEOTIDE SEQUENCE [LARGE SCALE GENOMIC DNA]</scope>
    <source>
        <strain evidence="13 14">JAM7</strain>
    </source>
</reference>
<dbReference type="Proteomes" id="UP000009145">
    <property type="component" value="Chromosome"/>
</dbReference>
<dbReference type="Gene3D" id="3.20.20.300">
    <property type="entry name" value="Glycoside hydrolase, family 3, N-terminal domain"/>
    <property type="match status" value="1"/>
</dbReference>
<dbReference type="EC" id="3.2.1.52" evidence="11"/>
<dbReference type="HOGENOM" id="CLU_008392_0_0_6"/>
<dbReference type="PANTHER" id="PTHR30480:SF13">
    <property type="entry name" value="BETA-HEXOSAMINIDASE"/>
    <property type="match status" value="1"/>
</dbReference>
<evidence type="ECO:0000256" key="11">
    <source>
        <dbReference type="HAMAP-Rule" id="MF_00364"/>
    </source>
</evidence>
<keyword evidence="9 11" id="KW-0961">Cell wall biogenesis/degradation</keyword>